<dbReference type="Proteomes" id="UP000321805">
    <property type="component" value="Chromosome"/>
</dbReference>
<dbReference type="OrthoDB" id="3744378at2"/>
<evidence type="ECO:0000256" key="5">
    <source>
        <dbReference type="ARBA" id="ARBA00023136"/>
    </source>
</evidence>
<dbReference type="InterPro" id="IPR050638">
    <property type="entry name" value="AA-Vitamin_Transporters"/>
</dbReference>
<keyword evidence="4 6" id="KW-1133">Transmembrane helix</keyword>
<feature type="domain" description="EamA" evidence="7">
    <location>
        <begin position="161"/>
        <end position="299"/>
    </location>
</feature>
<comment type="similarity">
    <text evidence="2">Belongs to the EamA transporter family.</text>
</comment>
<protein>
    <submittedName>
        <fullName evidence="8">DMT family transporter</fullName>
    </submittedName>
</protein>
<evidence type="ECO:0000256" key="6">
    <source>
        <dbReference type="SAM" id="Phobius"/>
    </source>
</evidence>
<dbReference type="AlphaFoldDB" id="A0A5B8U6Y1"/>
<dbReference type="RefSeq" id="WP_146919938.1">
    <property type="nucleotide sequence ID" value="NZ_CP042430.1"/>
</dbReference>
<feature type="transmembrane region" description="Helical" evidence="6">
    <location>
        <begin position="104"/>
        <end position="123"/>
    </location>
</feature>
<reference evidence="8 9" key="1">
    <citation type="journal article" date="2018" name="J. Microbiol.">
        <title>Baekduia soli gen. nov., sp. nov., a novel bacterium isolated from the soil of Baekdu Mountain and proposal of a novel family name, Baekduiaceae fam. nov.</title>
        <authorList>
            <person name="An D.S."/>
            <person name="Siddiqi M.Z."/>
            <person name="Kim K.H."/>
            <person name="Yu H.S."/>
            <person name="Im W.T."/>
        </authorList>
    </citation>
    <scope>NUCLEOTIDE SEQUENCE [LARGE SCALE GENOMIC DNA]</scope>
    <source>
        <strain evidence="8 9">BR7-21</strain>
    </source>
</reference>
<dbReference type="SUPFAM" id="SSF103481">
    <property type="entry name" value="Multidrug resistance efflux transporter EmrE"/>
    <property type="match status" value="2"/>
</dbReference>
<feature type="transmembrane region" description="Helical" evidence="6">
    <location>
        <begin position="74"/>
        <end position="92"/>
    </location>
</feature>
<organism evidence="8 9">
    <name type="scientific">Baekduia soli</name>
    <dbReference type="NCBI Taxonomy" id="496014"/>
    <lineage>
        <taxon>Bacteria</taxon>
        <taxon>Bacillati</taxon>
        <taxon>Actinomycetota</taxon>
        <taxon>Thermoleophilia</taxon>
        <taxon>Solirubrobacterales</taxon>
        <taxon>Baekduiaceae</taxon>
        <taxon>Baekduia</taxon>
    </lineage>
</organism>
<evidence type="ECO:0000256" key="1">
    <source>
        <dbReference type="ARBA" id="ARBA00004141"/>
    </source>
</evidence>
<sequence length="314" mass="31707">MTRGPRPAPATNVVPYLLLAATVVLWGSAFRATAVGTQHASPVVFSTLRALPAAALLLAITALRHGTLPRGRTLAWAALSGLFMVTLAFEGIAEGTSMAGAGNAAILLNTTPFFVLVLARFTLGERIAPWGVVGLVTAFIGIVTMVSSQLSGGTDTGRMVLGMAIALMAGAGFAVGTLLVKATVQRYPGTDIVAFTAVQHLVGGVALVPLALLYGHVGDTSWGAGSLWTSVAWVAAGSSAFAAVAYTTALRSIPATRASAWQFLAPVVAVVVEVARGNAPEAVVLAGMAIVILGVAVVSRAPAPPPAAAEPAVP</sequence>
<evidence type="ECO:0000256" key="3">
    <source>
        <dbReference type="ARBA" id="ARBA00022692"/>
    </source>
</evidence>
<gene>
    <name evidence="8" type="ORF">FSW04_13160</name>
</gene>
<feature type="transmembrane region" description="Helical" evidence="6">
    <location>
        <begin position="227"/>
        <end position="246"/>
    </location>
</feature>
<keyword evidence="3 6" id="KW-0812">Transmembrane</keyword>
<feature type="transmembrane region" description="Helical" evidence="6">
    <location>
        <begin position="159"/>
        <end position="180"/>
    </location>
</feature>
<feature type="transmembrane region" description="Helical" evidence="6">
    <location>
        <begin position="12"/>
        <end position="30"/>
    </location>
</feature>
<evidence type="ECO:0000259" key="7">
    <source>
        <dbReference type="Pfam" id="PF00892"/>
    </source>
</evidence>
<dbReference type="Pfam" id="PF00892">
    <property type="entry name" value="EamA"/>
    <property type="match status" value="2"/>
</dbReference>
<feature type="transmembrane region" description="Helical" evidence="6">
    <location>
        <begin position="192"/>
        <end position="215"/>
    </location>
</feature>
<evidence type="ECO:0000313" key="8">
    <source>
        <dbReference type="EMBL" id="QEC48422.1"/>
    </source>
</evidence>
<proteinExistence type="inferred from homology"/>
<feature type="transmembrane region" description="Helical" evidence="6">
    <location>
        <begin position="130"/>
        <end position="147"/>
    </location>
</feature>
<accession>A0A5B8U6Y1</accession>
<feature type="transmembrane region" description="Helical" evidence="6">
    <location>
        <begin position="282"/>
        <end position="299"/>
    </location>
</feature>
<dbReference type="EMBL" id="CP042430">
    <property type="protein sequence ID" value="QEC48422.1"/>
    <property type="molecule type" value="Genomic_DNA"/>
</dbReference>
<dbReference type="InterPro" id="IPR037185">
    <property type="entry name" value="EmrE-like"/>
</dbReference>
<evidence type="ECO:0000256" key="2">
    <source>
        <dbReference type="ARBA" id="ARBA00007362"/>
    </source>
</evidence>
<dbReference type="KEGG" id="bsol:FSW04_13160"/>
<keyword evidence="9" id="KW-1185">Reference proteome</keyword>
<dbReference type="InterPro" id="IPR000620">
    <property type="entry name" value="EamA_dom"/>
</dbReference>
<dbReference type="PANTHER" id="PTHR32322">
    <property type="entry name" value="INNER MEMBRANE TRANSPORTER"/>
    <property type="match status" value="1"/>
</dbReference>
<comment type="subcellular location">
    <subcellularLocation>
        <location evidence="1">Membrane</location>
        <topology evidence="1">Multi-pass membrane protein</topology>
    </subcellularLocation>
</comment>
<evidence type="ECO:0000256" key="4">
    <source>
        <dbReference type="ARBA" id="ARBA00022989"/>
    </source>
</evidence>
<feature type="domain" description="EamA" evidence="7">
    <location>
        <begin position="16"/>
        <end position="146"/>
    </location>
</feature>
<dbReference type="GO" id="GO:0016020">
    <property type="term" value="C:membrane"/>
    <property type="evidence" value="ECO:0007669"/>
    <property type="project" value="UniProtKB-SubCell"/>
</dbReference>
<dbReference type="PANTHER" id="PTHR32322:SF2">
    <property type="entry name" value="EAMA DOMAIN-CONTAINING PROTEIN"/>
    <property type="match status" value="1"/>
</dbReference>
<feature type="transmembrane region" description="Helical" evidence="6">
    <location>
        <begin position="42"/>
        <end position="62"/>
    </location>
</feature>
<keyword evidence="5 6" id="KW-0472">Membrane</keyword>
<evidence type="ECO:0000313" key="9">
    <source>
        <dbReference type="Proteomes" id="UP000321805"/>
    </source>
</evidence>
<name>A0A5B8U6Y1_9ACTN</name>